<evidence type="ECO:0000256" key="1">
    <source>
        <dbReference type="ARBA" id="ARBA00001933"/>
    </source>
</evidence>
<dbReference type="SUPFAM" id="SSF50621">
    <property type="entry name" value="Alanine racemase C-terminal domain-like"/>
    <property type="match status" value="1"/>
</dbReference>
<dbReference type="EC" id="5.1.1.10" evidence="9"/>
<evidence type="ECO:0000256" key="3">
    <source>
        <dbReference type="ARBA" id="ARBA00022729"/>
    </source>
</evidence>
<feature type="disulfide bond" evidence="9">
    <location>
        <begin position="62"/>
        <end position="88"/>
    </location>
</feature>
<dbReference type="SMART" id="SM01005">
    <property type="entry name" value="Ala_racemase_C"/>
    <property type="match status" value="1"/>
</dbReference>
<dbReference type="InterPro" id="IPR011079">
    <property type="entry name" value="Ala_racemase_C"/>
</dbReference>
<keyword evidence="6 9" id="KW-1015">Disulfide bond</keyword>
<dbReference type="PANTHER" id="PTHR30511:SF0">
    <property type="entry name" value="ALANINE RACEMASE, CATABOLIC-RELATED"/>
    <property type="match status" value="1"/>
</dbReference>
<dbReference type="RefSeq" id="WP_095990948.1">
    <property type="nucleotide sequence ID" value="NZ_CP022098.1"/>
</dbReference>
<dbReference type="NCBIfam" id="NF009879">
    <property type="entry name" value="PRK13340.1-4"/>
    <property type="match status" value="1"/>
</dbReference>
<feature type="active site" description="Proton acceptor" evidence="9">
    <location>
        <position position="66"/>
    </location>
</feature>
<dbReference type="InterPro" id="IPR043698">
    <property type="entry name" value="Racemase_Bsr/Lyr"/>
</dbReference>
<feature type="binding site" evidence="9 11">
    <location>
        <position position="165"/>
    </location>
    <ligand>
        <name>substrate</name>
    </ligand>
</feature>
<dbReference type="InterPro" id="IPR001608">
    <property type="entry name" value="Ala_racemase_N"/>
</dbReference>
<proteinExistence type="inferred from homology"/>
<reference evidence="13 14" key="1">
    <citation type="submission" date="2017-06" db="EMBL/GenBank/DDBJ databases">
        <title>Sequencing and comparative analysis of myxobacterial genomes.</title>
        <authorList>
            <person name="Rupp O."/>
            <person name="Goesmann A."/>
            <person name="Sogaard-Andersen L."/>
        </authorList>
    </citation>
    <scope>NUCLEOTIDE SEQUENCE [LARGE SCALE GENOMIC DNA]</scope>
    <source>
        <strain evidence="13 14">DSM 52655</strain>
    </source>
</reference>
<comment type="subcellular location">
    <subcellularLocation>
        <location evidence="2 9">Periplasm</location>
    </subcellularLocation>
</comment>
<feature type="modified residue" description="N6-(pyridoxal phosphate)lysine" evidence="9 10">
    <location>
        <position position="66"/>
    </location>
</feature>
<keyword evidence="5 9" id="KW-0663">Pyridoxal phosphate</keyword>
<evidence type="ECO:0000313" key="14">
    <source>
        <dbReference type="Proteomes" id="UP000217257"/>
    </source>
</evidence>
<protein>
    <recommendedName>
        <fullName evidence="9">Broad specificity amino-acid racemase</fullName>
        <ecNumber evidence="9">5.1.1.10</ecNumber>
    </recommendedName>
</protein>
<dbReference type="GO" id="GO:0005829">
    <property type="term" value="C:cytosol"/>
    <property type="evidence" value="ECO:0007669"/>
    <property type="project" value="TreeGrafter"/>
</dbReference>
<dbReference type="Pfam" id="PF01168">
    <property type="entry name" value="Ala_racemase_N"/>
    <property type="match status" value="1"/>
</dbReference>
<dbReference type="GO" id="GO:0030170">
    <property type="term" value="F:pyridoxal phosphate binding"/>
    <property type="evidence" value="ECO:0007669"/>
    <property type="project" value="UniProtKB-UniRule"/>
</dbReference>
<dbReference type="NCBIfam" id="TIGR00492">
    <property type="entry name" value="alr"/>
    <property type="match status" value="1"/>
</dbReference>
<dbReference type="InterPro" id="IPR020622">
    <property type="entry name" value="Ala_racemase_pyridoxalP-BS"/>
</dbReference>
<comment type="function">
    <text evidence="9">Amino-acid racemase able to utilize a broad range of substrates.</text>
</comment>
<dbReference type="PANTHER" id="PTHR30511">
    <property type="entry name" value="ALANINE RACEMASE"/>
    <property type="match status" value="1"/>
</dbReference>
<dbReference type="InterPro" id="IPR009006">
    <property type="entry name" value="Ala_racemase/Decarboxylase_C"/>
</dbReference>
<dbReference type="GO" id="GO:0008784">
    <property type="term" value="F:alanine racemase activity"/>
    <property type="evidence" value="ECO:0007669"/>
    <property type="project" value="InterPro"/>
</dbReference>
<dbReference type="AlphaFoldDB" id="A0A250JIU1"/>
<evidence type="ECO:0000256" key="6">
    <source>
        <dbReference type="ARBA" id="ARBA00023157"/>
    </source>
</evidence>
<keyword evidence="7 9" id="KW-0413">Isomerase</keyword>
<evidence type="ECO:0000256" key="5">
    <source>
        <dbReference type="ARBA" id="ARBA00022898"/>
    </source>
</evidence>
<comment type="cofactor">
    <cofactor evidence="1 9 10">
        <name>pyridoxal 5'-phosphate</name>
        <dbReference type="ChEBI" id="CHEBI:597326"/>
    </cofactor>
</comment>
<comment type="similarity">
    <text evidence="8 9">Belongs to the alanine racemase family. Bsr subfamily.</text>
</comment>
<evidence type="ECO:0000259" key="12">
    <source>
        <dbReference type="SMART" id="SM01005"/>
    </source>
</evidence>
<dbReference type="InterPro" id="IPR029066">
    <property type="entry name" value="PLP-binding_barrel"/>
</dbReference>
<dbReference type="SUPFAM" id="SSF51419">
    <property type="entry name" value="PLP-binding barrel"/>
    <property type="match status" value="1"/>
</dbReference>
<evidence type="ECO:0000256" key="9">
    <source>
        <dbReference type="HAMAP-Rule" id="MF_02212"/>
    </source>
</evidence>
<dbReference type="GO" id="GO:0042597">
    <property type="term" value="C:periplasmic space"/>
    <property type="evidence" value="ECO:0007669"/>
    <property type="project" value="UniProtKB-SubCell"/>
</dbReference>
<name>A0A250JIU1_9BACT</name>
<dbReference type="EMBL" id="CP022098">
    <property type="protein sequence ID" value="ATB43553.1"/>
    <property type="molecule type" value="Genomic_DNA"/>
</dbReference>
<organism evidence="13 14">
    <name type="scientific">Cystobacter fuscus</name>
    <dbReference type="NCBI Taxonomy" id="43"/>
    <lineage>
        <taxon>Bacteria</taxon>
        <taxon>Pseudomonadati</taxon>
        <taxon>Myxococcota</taxon>
        <taxon>Myxococcia</taxon>
        <taxon>Myxococcales</taxon>
        <taxon>Cystobacterineae</taxon>
        <taxon>Archangiaceae</taxon>
        <taxon>Cystobacter</taxon>
    </lineage>
</organism>
<gene>
    <name evidence="13" type="ORF">CYFUS_009033</name>
</gene>
<dbReference type="Proteomes" id="UP000217257">
    <property type="component" value="Chromosome"/>
</dbReference>
<feature type="active site" description="Proton acceptor" evidence="9">
    <location>
        <position position="292"/>
    </location>
</feature>
<dbReference type="Gene3D" id="2.40.37.10">
    <property type="entry name" value="Lyase, Ornithine Decarboxylase, Chain A, domain 1"/>
    <property type="match status" value="1"/>
</dbReference>
<dbReference type="InterPro" id="IPR000821">
    <property type="entry name" value="Ala_racemase"/>
</dbReference>
<feature type="binding site" evidence="9 11">
    <location>
        <position position="340"/>
    </location>
    <ligand>
        <name>substrate</name>
    </ligand>
</feature>
<evidence type="ECO:0000256" key="10">
    <source>
        <dbReference type="PIRSR" id="PIRSR600821-50"/>
    </source>
</evidence>
<comment type="catalytic activity">
    <reaction evidence="9">
        <text>an L-alpha-amino acid = a D-alpha-amino acid</text>
        <dbReference type="Rhea" id="RHEA:18317"/>
        <dbReference type="ChEBI" id="CHEBI:59869"/>
        <dbReference type="ChEBI" id="CHEBI:59871"/>
        <dbReference type="EC" id="5.1.1.10"/>
    </reaction>
</comment>
<dbReference type="KEGG" id="cfus:CYFUS_009033"/>
<evidence type="ECO:0000256" key="7">
    <source>
        <dbReference type="ARBA" id="ARBA00023235"/>
    </source>
</evidence>
<feature type="chain" id="PRO_5026399374" description="Broad specificity amino-acid racemase" evidence="9">
    <location>
        <begin position="24"/>
        <end position="401"/>
    </location>
</feature>
<dbReference type="Gene3D" id="3.20.20.10">
    <property type="entry name" value="Alanine racemase"/>
    <property type="match status" value="1"/>
</dbReference>
<evidence type="ECO:0000313" key="13">
    <source>
        <dbReference type="EMBL" id="ATB43553.1"/>
    </source>
</evidence>
<feature type="signal peptide" evidence="9">
    <location>
        <begin position="1"/>
        <end position="23"/>
    </location>
</feature>
<dbReference type="PROSITE" id="PS00395">
    <property type="entry name" value="ALANINE_RACEMASE"/>
    <property type="match status" value="1"/>
</dbReference>
<dbReference type="GO" id="GO:0030632">
    <property type="term" value="P:D-alanine biosynthetic process"/>
    <property type="evidence" value="ECO:0007669"/>
    <property type="project" value="TreeGrafter"/>
</dbReference>
<dbReference type="PRINTS" id="PR00992">
    <property type="entry name" value="ALARACEMASE"/>
</dbReference>
<evidence type="ECO:0000256" key="8">
    <source>
        <dbReference type="ARBA" id="ARBA00023456"/>
    </source>
</evidence>
<dbReference type="HAMAP" id="MF_02212">
    <property type="entry name" value="Bsr_racemase"/>
    <property type="match status" value="1"/>
</dbReference>
<evidence type="ECO:0000256" key="4">
    <source>
        <dbReference type="ARBA" id="ARBA00022764"/>
    </source>
</evidence>
<evidence type="ECO:0000256" key="2">
    <source>
        <dbReference type="ARBA" id="ARBA00004418"/>
    </source>
</evidence>
<comment type="catalytic activity">
    <reaction evidence="9">
        <text>L-lysine = D-lysine</text>
        <dbReference type="Rhea" id="RHEA:22864"/>
        <dbReference type="ChEBI" id="CHEBI:32551"/>
        <dbReference type="ChEBI" id="CHEBI:32557"/>
    </reaction>
</comment>
<keyword evidence="4 9" id="KW-0574">Periplasm</keyword>
<sequence length="401" mass="43966" precursor="true">MPHARLLLVLVAPLFLMNCRAHPGTPVPRAHDSNAWVEIDTKAFEHNLRTVKTRLSDKTQLCAVMKADAYGHGIDLLIPSIVSLGVPCVAIASNEDARHVREGGFGGRLVRIRTATPQEVEDALPYTLEELVGNLAHAKHVSDIGQRHARTIPIHLDLNARGVGRNGLELSTARGKSDALELLKLPHLQLTGIMTQLPVEDREDVLRGIALFKEEAAWIIEQGHLDRGKLLLHCANSFATLDVPESHLDMVRPGGAIYGETMATHPEFKQVMEVKTRVASVNAYPAGSTIGYDRTATLQRDSLLANIPMGYADGYRRAFSNQGHVLIRGRRHPVVGRISMNTFMVDVTEAPDIQPGDEVVLFGHQGTNAITQTELEQGAGTLIDELRMGWGRANPRVVKPE</sequence>
<comment type="catalytic activity">
    <reaction evidence="9">
        <text>L-arginine = D-arginine</text>
        <dbReference type="Rhea" id="RHEA:18069"/>
        <dbReference type="ChEBI" id="CHEBI:32682"/>
        <dbReference type="ChEBI" id="CHEBI:32689"/>
    </reaction>
</comment>
<dbReference type="Pfam" id="PF00842">
    <property type="entry name" value="Ala_racemase_C"/>
    <property type="match status" value="1"/>
</dbReference>
<dbReference type="CDD" id="cd06826">
    <property type="entry name" value="PLPDE_III_AR2"/>
    <property type="match status" value="1"/>
</dbReference>
<evidence type="ECO:0000256" key="11">
    <source>
        <dbReference type="PIRSR" id="PIRSR600821-52"/>
    </source>
</evidence>
<keyword evidence="3 9" id="KW-0732">Signal</keyword>
<feature type="domain" description="Alanine racemase C-terminal" evidence="12">
    <location>
        <begin position="271"/>
        <end position="399"/>
    </location>
</feature>
<accession>A0A250JIU1</accession>